<dbReference type="KEGG" id="bgo:BM43_5231"/>
<dbReference type="Proteomes" id="UP000029590">
    <property type="component" value="Unassembled WGS sequence"/>
</dbReference>
<gene>
    <name evidence="2" type="ORF">DM48_2535</name>
</gene>
<feature type="transmembrane region" description="Helical" evidence="1">
    <location>
        <begin position="7"/>
        <end position="27"/>
    </location>
</feature>
<accession>A0AAW3F454</accession>
<dbReference type="AlphaFoldDB" id="A0AAW3F454"/>
<sequence length="92" mass="9819">MNPLRIVVLCLTLAGFAAGMIAAFWWYRASEVGVDPAWSKHEGGFEPVDALQSQAGWLVGLLQAADVNQRAAQWTAVSVLLTGFASLLGLFA</sequence>
<organism evidence="2 3">
    <name type="scientific">Burkholderia gladioli</name>
    <name type="common">Pseudomonas marginata</name>
    <name type="synonym">Phytomonas marginata</name>
    <dbReference type="NCBI Taxonomy" id="28095"/>
    <lineage>
        <taxon>Bacteria</taxon>
        <taxon>Pseudomonadati</taxon>
        <taxon>Pseudomonadota</taxon>
        <taxon>Betaproteobacteria</taxon>
        <taxon>Burkholderiales</taxon>
        <taxon>Burkholderiaceae</taxon>
        <taxon>Burkholderia</taxon>
    </lineage>
</organism>
<evidence type="ECO:0000313" key="3">
    <source>
        <dbReference type="Proteomes" id="UP000029590"/>
    </source>
</evidence>
<keyword evidence="1" id="KW-1133">Transmembrane helix</keyword>
<keyword evidence="1" id="KW-0472">Membrane</keyword>
<evidence type="ECO:0000313" key="2">
    <source>
        <dbReference type="EMBL" id="KGC15002.1"/>
    </source>
</evidence>
<dbReference type="RefSeq" id="WP_036056220.1">
    <property type="nucleotide sequence ID" value="NZ_CADEQJ010000019.1"/>
</dbReference>
<name>A0AAW3F454_BURGA</name>
<feature type="transmembrane region" description="Helical" evidence="1">
    <location>
        <begin position="71"/>
        <end position="91"/>
    </location>
</feature>
<protein>
    <submittedName>
        <fullName evidence="2">Uncharacterized protein</fullName>
    </submittedName>
</protein>
<evidence type="ECO:0000256" key="1">
    <source>
        <dbReference type="SAM" id="Phobius"/>
    </source>
</evidence>
<comment type="caution">
    <text evidence="2">The sequence shown here is derived from an EMBL/GenBank/DDBJ whole genome shotgun (WGS) entry which is preliminary data.</text>
</comment>
<dbReference type="EMBL" id="JPGG01000016">
    <property type="protein sequence ID" value="KGC15002.1"/>
    <property type="molecule type" value="Genomic_DNA"/>
</dbReference>
<reference evidence="2 3" key="1">
    <citation type="submission" date="2014-04" db="EMBL/GenBank/DDBJ databases">
        <authorList>
            <person name="Bishop-Lilly K.A."/>
            <person name="Broomall S.M."/>
            <person name="Chain P.S."/>
            <person name="Chertkov O."/>
            <person name="Coyne S.R."/>
            <person name="Daligault H.E."/>
            <person name="Davenport K.W."/>
            <person name="Erkkila T."/>
            <person name="Frey K.G."/>
            <person name="Gibbons H.S."/>
            <person name="Gu W."/>
            <person name="Jaissle J."/>
            <person name="Johnson S.L."/>
            <person name="Koroleva G.I."/>
            <person name="Ladner J.T."/>
            <person name="Lo C.-C."/>
            <person name="Minogue T.D."/>
            <person name="Munk C."/>
            <person name="Palacios G.F."/>
            <person name="Redden C.L."/>
            <person name="Rosenzweig C.N."/>
            <person name="Scholz M.B."/>
            <person name="Teshima H."/>
            <person name="Xu Y."/>
        </authorList>
    </citation>
    <scope>NUCLEOTIDE SEQUENCE [LARGE SCALE GENOMIC DNA]</scope>
    <source>
        <strain evidence="3">gladioli</strain>
    </source>
</reference>
<proteinExistence type="predicted"/>
<keyword evidence="1" id="KW-0812">Transmembrane</keyword>